<dbReference type="RefSeq" id="WP_168446694.1">
    <property type="nucleotide sequence ID" value="NZ_JAAXOW010000001.1"/>
</dbReference>
<organism evidence="3 4">
    <name type="scientific">Sanguibacter hominis ATCC BAA-789</name>
    <dbReference type="NCBI Taxonomy" id="1312740"/>
    <lineage>
        <taxon>Bacteria</taxon>
        <taxon>Bacillati</taxon>
        <taxon>Actinomycetota</taxon>
        <taxon>Actinomycetes</taxon>
        <taxon>Micrococcales</taxon>
        <taxon>Sanguibacteraceae</taxon>
        <taxon>Sanguibacter</taxon>
    </lineage>
</organism>
<keyword evidence="3" id="KW-0482">Metalloprotease</keyword>
<keyword evidence="3" id="KW-0645">Protease</keyword>
<dbReference type="Pfam" id="PF02517">
    <property type="entry name" value="Rce1-like"/>
    <property type="match status" value="1"/>
</dbReference>
<feature type="transmembrane region" description="Helical" evidence="1">
    <location>
        <begin position="82"/>
        <end position="105"/>
    </location>
</feature>
<reference evidence="3 4" key="1">
    <citation type="submission" date="2020-04" db="EMBL/GenBank/DDBJ databases">
        <title>MicrobeNet Type strains.</title>
        <authorList>
            <person name="Nicholson A.C."/>
        </authorList>
    </citation>
    <scope>NUCLEOTIDE SEQUENCE [LARGE SCALE GENOMIC DNA]</scope>
    <source>
        <strain evidence="3 4">ATCC BAA-789</strain>
    </source>
</reference>
<gene>
    <name evidence="3" type="ORF">HF995_05240</name>
</gene>
<keyword evidence="1" id="KW-1133">Transmembrane helix</keyword>
<proteinExistence type="predicted"/>
<sequence>MTADVVARDHPYVGLLAAAGVSASAVLLFGVHARPLGHVVLVVALALGFAAGRELGKDLLLIGSGLTIISTTSVEADLDWGPFLRIGAVLLLAVAVPFAVDRWVYGRRAIRFPWRTGERWPTVDKWYMVAVPVIGWLVLPWYFIRSGAYVNWPSIDDAGETARFFVGVNAVGTWDELFFICVCFALLLRHFPVWQANLLQATIFASFLWELGYREWGPLLTFPFALIQGTIFARTRSLTLVLIVHLLFDAIVFMAIMHAHDPGRFDVFPLSQPDLSRPMRP</sequence>
<protein>
    <submittedName>
        <fullName evidence="3">CPBP family intramembrane metalloprotease</fullName>
    </submittedName>
</protein>
<feature type="domain" description="CAAX prenyl protease 2/Lysostaphin resistance protein A-like" evidence="2">
    <location>
        <begin position="163"/>
        <end position="251"/>
    </location>
</feature>
<keyword evidence="1" id="KW-0812">Transmembrane</keyword>
<evidence type="ECO:0000259" key="2">
    <source>
        <dbReference type="Pfam" id="PF02517"/>
    </source>
</evidence>
<feature type="transmembrane region" description="Helical" evidence="1">
    <location>
        <begin position="240"/>
        <end position="260"/>
    </location>
</feature>
<dbReference type="GO" id="GO:0004175">
    <property type="term" value="F:endopeptidase activity"/>
    <property type="evidence" value="ECO:0007669"/>
    <property type="project" value="UniProtKB-ARBA"/>
</dbReference>
<accession>A0A9X5FAY1</accession>
<dbReference type="GO" id="GO:0008237">
    <property type="term" value="F:metallopeptidase activity"/>
    <property type="evidence" value="ECO:0007669"/>
    <property type="project" value="UniProtKB-KW"/>
</dbReference>
<comment type="caution">
    <text evidence="3">The sequence shown here is derived from an EMBL/GenBank/DDBJ whole genome shotgun (WGS) entry which is preliminary data.</text>
</comment>
<dbReference type="GO" id="GO:0080120">
    <property type="term" value="P:CAAX-box protein maturation"/>
    <property type="evidence" value="ECO:0007669"/>
    <property type="project" value="UniProtKB-ARBA"/>
</dbReference>
<evidence type="ECO:0000256" key="1">
    <source>
        <dbReference type="SAM" id="Phobius"/>
    </source>
</evidence>
<feature type="transmembrane region" description="Helical" evidence="1">
    <location>
        <begin position="36"/>
        <end position="52"/>
    </location>
</feature>
<name>A0A9X5FAY1_9MICO</name>
<keyword evidence="4" id="KW-1185">Reference proteome</keyword>
<dbReference type="EMBL" id="JAAXOW010000001">
    <property type="protein sequence ID" value="NKX92683.1"/>
    <property type="molecule type" value="Genomic_DNA"/>
</dbReference>
<evidence type="ECO:0000313" key="4">
    <source>
        <dbReference type="Proteomes" id="UP000774283"/>
    </source>
</evidence>
<dbReference type="Proteomes" id="UP000774283">
    <property type="component" value="Unassembled WGS sequence"/>
</dbReference>
<keyword evidence="3" id="KW-0378">Hydrolase</keyword>
<feature type="transmembrane region" description="Helical" evidence="1">
    <location>
        <begin position="59"/>
        <end position="76"/>
    </location>
</feature>
<feature type="transmembrane region" description="Helical" evidence="1">
    <location>
        <begin position="12"/>
        <end position="30"/>
    </location>
</feature>
<feature type="transmembrane region" description="Helical" evidence="1">
    <location>
        <begin position="126"/>
        <end position="144"/>
    </location>
</feature>
<dbReference type="AlphaFoldDB" id="A0A9X5FAY1"/>
<feature type="transmembrane region" description="Helical" evidence="1">
    <location>
        <begin position="164"/>
        <end position="187"/>
    </location>
</feature>
<evidence type="ECO:0000313" key="3">
    <source>
        <dbReference type="EMBL" id="NKX92683.1"/>
    </source>
</evidence>
<dbReference type="InterPro" id="IPR003675">
    <property type="entry name" value="Rce1/LyrA-like_dom"/>
</dbReference>
<keyword evidence="1" id="KW-0472">Membrane</keyword>